<evidence type="ECO:0000259" key="5">
    <source>
        <dbReference type="PROSITE" id="PS51471"/>
    </source>
</evidence>
<dbReference type="GO" id="GO:0046872">
    <property type="term" value="F:metal ion binding"/>
    <property type="evidence" value="ECO:0007669"/>
    <property type="project" value="UniProtKB-KW"/>
</dbReference>
<dbReference type="InterPro" id="IPR027443">
    <property type="entry name" value="IPNS-like_sf"/>
</dbReference>
<comment type="similarity">
    <text evidence="1">Belongs to the iron/ascorbate-dependent oxidoreductase family.</text>
</comment>
<dbReference type="AlphaFoldDB" id="A0A0E0M087"/>
<evidence type="ECO:0000313" key="7">
    <source>
        <dbReference type="Proteomes" id="UP000026962"/>
    </source>
</evidence>
<keyword evidence="2" id="KW-0479">Metal-binding</keyword>
<reference evidence="6" key="1">
    <citation type="submission" date="2015-04" db="UniProtKB">
        <authorList>
            <consortium name="EnsemblPlants"/>
        </authorList>
    </citation>
    <scope>IDENTIFICATION</scope>
</reference>
<keyword evidence="4" id="KW-0408">Iron</keyword>
<dbReference type="Proteomes" id="UP000026962">
    <property type="component" value="Chromosome 9"/>
</dbReference>
<dbReference type="eggNOG" id="KOG0143">
    <property type="taxonomic scope" value="Eukaryota"/>
</dbReference>
<dbReference type="PANTHER" id="PTHR47991">
    <property type="entry name" value="OXOGLUTARATE/IRON-DEPENDENT DIOXYGENASE"/>
    <property type="match status" value="1"/>
</dbReference>
<dbReference type="InterPro" id="IPR026992">
    <property type="entry name" value="DIOX_N"/>
</dbReference>
<dbReference type="FunFam" id="2.60.120.330:FF:000046">
    <property type="entry name" value="Os09g0353700 protein"/>
    <property type="match status" value="1"/>
</dbReference>
<dbReference type="Gramene" id="OPUNC09G05990.1">
    <property type="protein sequence ID" value="OPUNC09G05990.1"/>
    <property type="gene ID" value="OPUNC09G05990"/>
</dbReference>
<dbReference type="PROSITE" id="PS51471">
    <property type="entry name" value="FE2OG_OXY"/>
    <property type="match status" value="2"/>
</dbReference>
<keyword evidence="3" id="KW-0560">Oxidoreductase</keyword>
<dbReference type="FunFam" id="2.60.120.330:FF:000001">
    <property type="entry name" value="Protein SRG1"/>
    <property type="match status" value="1"/>
</dbReference>
<dbReference type="InterPro" id="IPR044861">
    <property type="entry name" value="IPNS-like_FE2OG_OXY"/>
</dbReference>
<protein>
    <recommendedName>
        <fullName evidence="5">Fe2OG dioxygenase domain-containing protein</fullName>
    </recommendedName>
</protein>
<name>A0A0E0M087_ORYPU</name>
<dbReference type="EnsemblPlants" id="OPUNC09G05990.1">
    <property type="protein sequence ID" value="OPUNC09G05990.1"/>
    <property type="gene ID" value="OPUNC09G05990"/>
</dbReference>
<proteinExistence type="inferred from homology"/>
<keyword evidence="7" id="KW-1185">Reference proteome</keyword>
<sequence>MEGFKVINRDIITEATAMAFADPHLQIPDRYIRADGISPAAGVVAGDGENLELPVVDMARLLDPEHREAEVAWLGSACRTWGFFQLINHGVDEAVIQKMKENTVQFFELPLEDKNAVAVRPGGTEGFGHHFRSSAGKLDWAENLIVETQPFQDRNLEFWPSNPPTFRDSIDKYAMEMWNLTTRLLRFMASDLGVEQQTLLAAFRGKRQTFALHRYPPCRHPEKVIGISPHSDGFGLTLLLHVNDTPGLQVSKDGRWHPVRPLTGAFVINVGEILEVLTNGHYKSVFHRVVVNTKRGRATIVVFQDACINGVVKPLPEIGEPPRYRAIGKSEYFKGHTIEVLGQGERFIDTLKKGDQSSDWSLDKSMEGVKVVNRDIITEDAAMAFADHHLQIPDRYVRSGEVPATGVVIVGGDYDSSELPVVDMARLLDPEHREEEIAWLGSACRSWGFFQLINHGVDEAVIQKMKDSTVNFFELPLEDKNAVAVRPGGTDEGFGHHFRSSAGKLDWAENLIFFIYHGSFRDSIDKYAMEMSNLTMRLLRLMASDLGVEHETLLAAFRGKRQITALHHYPPCHHPEKVIGITPHSDGFGLTLLLQVNDTPGLQVSKDGRWHPVRPLPGALIINVGETLEVLTNGHYKSVFHRVVVDTKRSRVTIVVFQDACIDGVVKPLPELGEPRYHAIGKSEYFKDHITEVVGQGERFIDTLKK</sequence>
<evidence type="ECO:0000313" key="6">
    <source>
        <dbReference type="EnsemblPlants" id="OPUNC09G05990.1"/>
    </source>
</evidence>
<dbReference type="SUPFAM" id="SSF51197">
    <property type="entry name" value="Clavaminate synthase-like"/>
    <property type="match status" value="2"/>
</dbReference>
<evidence type="ECO:0000256" key="2">
    <source>
        <dbReference type="ARBA" id="ARBA00022723"/>
    </source>
</evidence>
<dbReference type="Gene3D" id="2.60.120.330">
    <property type="entry name" value="B-lactam Antibiotic, Isopenicillin N Synthase, Chain"/>
    <property type="match status" value="2"/>
</dbReference>
<dbReference type="InterPro" id="IPR050295">
    <property type="entry name" value="Plant_2OG-oxidoreductases"/>
</dbReference>
<evidence type="ECO:0000256" key="3">
    <source>
        <dbReference type="ARBA" id="ARBA00023002"/>
    </source>
</evidence>
<reference evidence="6" key="2">
    <citation type="submission" date="2018-05" db="EMBL/GenBank/DDBJ databases">
        <title>OpunRS2 (Oryza punctata Reference Sequence Version 2).</title>
        <authorList>
            <person name="Zhang J."/>
            <person name="Kudrna D."/>
            <person name="Lee S."/>
            <person name="Talag J."/>
            <person name="Welchert J."/>
            <person name="Wing R.A."/>
        </authorList>
    </citation>
    <scope>NUCLEOTIDE SEQUENCE [LARGE SCALE GENOMIC DNA]</scope>
</reference>
<feature type="domain" description="Fe2OG dioxygenase" evidence="5">
    <location>
        <begin position="205"/>
        <end position="306"/>
    </location>
</feature>
<dbReference type="InterPro" id="IPR005123">
    <property type="entry name" value="Oxoglu/Fe-dep_dioxygenase_dom"/>
</dbReference>
<evidence type="ECO:0000256" key="1">
    <source>
        <dbReference type="ARBA" id="ARBA00008056"/>
    </source>
</evidence>
<accession>A0A0E0M087</accession>
<dbReference type="STRING" id="4537.A0A0E0M087"/>
<dbReference type="Pfam" id="PF14226">
    <property type="entry name" value="DIOX_N"/>
    <property type="match status" value="2"/>
</dbReference>
<dbReference type="Pfam" id="PF03171">
    <property type="entry name" value="2OG-FeII_Oxy"/>
    <property type="match status" value="2"/>
</dbReference>
<evidence type="ECO:0000256" key="4">
    <source>
        <dbReference type="ARBA" id="ARBA00023004"/>
    </source>
</evidence>
<organism evidence="6">
    <name type="scientific">Oryza punctata</name>
    <name type="common">Red rice</name>
    <dbReference type="NCBI Taxonomy" id="4537"/>
    <lineage>
        <taxon>Eukaryota</taxon>
        <taxon>Viridiplantae</taxon>
        <taxon>Streptophyta</taxon>
        <taxon>Embryophyta</taxon>
        <taxon>Tracheophyta</taxon>
        <taxon>Spermatophyta</taxon>
        <taxon>Magnoliopsida</taxon>
        <taxon>Liliopsida</taxon>
        <taxon>Poales</taxon>
        <taxon>Poaceae</taxon>
        <taxon>BOP clade</taxon>
        <taxon>Oryzoideae</taxon>
        <taxon>Oryzeae</taxon>
        <taxon>Oryzinae</taxon>
        <taxon>Oryza</taxon>
    </lineage>
</organism>
<dbReference type="GO" id="GO:0016491">
    <property type="term" value="F:oxidoreductase activity"/>
    <property type="evidence" value="ECO:0007669"/>
    <property type="project" value="UniProtKB-KW"/>
</dbReference>
<feature type="domain" description="Fe2OG dioxygenase" evidence="5">
    <location>
        <begin position="552"/>
        <end position="660"/>
    </location>
</feature>